<dbReference type="FunFam" id="2.170.130.10:FF:000003">
    <property type="entry name" value="SusC/RagA family TonB-linked outer membrane protein"/>
    <property type="match status" value="1"/>
</dbReference>
<comment type="subcellular location">
    <subcellularLocation>
        <location evidence="1 10">Cell outer membrane</location>
        <topology evidence="1 10">Multi-pass membrane protein</topology>
    </subcellularLocation>
</comment>
<dbReference type="Proteomes" id="UP000265926">
    <property type="component" value="Unassembled WGS sequence"/>
</dbReference>
<gene>
    <name evidence="13" type="ORF">D1614_06050</name>
</gene>
<feature type="domain" description="Secretin/TonB short N-terminal" evidence="12">
    <location>
        <begin position="69"/>
        <end position="121"/>
    </location>
</feature>
<keyword evidence="9 10" id="KW-0998">Cell outer membrane</keyword>
<keyword evidence="7 11" id="KW-0798">TonB box</keyword>
<dbReference type="Gene3D" id="2.40.170.20">
    <property type="entry name" value="TonB-dependent receptor, beta-barrel domain"/>
    <property type="match status" value="1"/>
</dbReference>
<keyword evidence="3 10" id="KW-1134">Transmembrane beta strand</keyword>
<dbReference type="InterPro" id="IPR037066">
    <property type="entry name" value="Plug_dom_sf"/>
</dbReference>
<comment type="similarity">
    <text evidence="10 11">Belongs to the TonB-dependent receptor family.</text>
</comment>
<dbReference type="InterPro" id="IPR023996">
    <property type="entry name" value="TonB-dep_OMP_SusC/RagA"/>
</dbReference>
<dbReference type="InterPro" id="IPR039426">
    <property type="entry name" value="TonB-dep_rcpt-like"/>
</dbReference>
<accession>A0A399T5G8</accession>
<evidence type="ECO:0000256" key="5">
    <source>
        <dbReference type="ARBA" id="ARBA00022692"/>
    </source>
</evidence>
<evidence type="ECO:0000256" key="1">
    <source>
        <dbReference type="ARBA" id="ARBA00004571"/>
    </source>
</evidence>
<dbReference type="Pfam" id="PF13715">
    <property type="entry name" value="CarbopepD_reg_2"/>
    <property type="match status" value="1"/>
</dbReference>
<dbReference type="SMART" id="SM00965">
    <property type="entry name" value="STN"/>
    <property type="match status" value="1"/>
</dbReference>
<keyword evidence="4" id="KW-0410">Iron transport</keyword>
<evidence type="ECO:0000256" key="10">
    <source>
        <dbReference type="PROSITE-ProRule" id="PRU01360"/>
    </source>
</evidence>
<dbReference type="Pfam" id="PF07660">
    <property type="entry name" value="STN"/>
    <property type="match status" value="1"/>
</dbReference>
<dbReference type="GO" id="GO:0006826">
    <property type="term" value="P:iron ion transport"/>
    <property type="evidence" value="ECO:0007669"/>
    <property type="project" value="UniProtKB-KW"/>
</dbReference>
<dbReference type="InterPro" id="IPR011662">
    <property type="entry name" value="Secretin/TonB_short_N"/>
</dbReference>
<dbReference type="SUPFAM" id="SSF56935">
    <property type="entry name" value="Porins"/>
    <property type="match status" value="1"/>
</dbReference>
<dbReference type="NCBIfam" id="TIGR04056">
    <property type="entry name" value="OMP_RagA_SusC"/>
    <property type="match status" value="1"/>
</dbReference>
<proteinExistence type="inferred from homology"/>
<dbReference type="Gene3D" id="2.170.130.10">
    <property type="entry name" value="TonB-dependent receptor, plug domain"/>
    <property type="match status" value="1"/>
</dbReference>
<dbReference type="GO" id="GO:0009279">
    <property type="term" value="C:cell outer membrane"/>
    <property type="evidence" value="ECO:0007669"/>
    <property type="project" value="UniProtKB-SubCell"/>
</dbReference>
<sequence length="1129" mass="125749">MEKKCMNTFLHSRRAKKVLLTMKLTAILILVGLMQVSATVYSQATKFSFNTENQQIVDVLKQIEESSNFRFLYIREQVDVERQVSVNAKNATVEEILNDIFAGHDVTYKVMEDNLILLSPGKNAVHSQSQLSQQQKTLSGTVTDNSGQPLPGVTVVIKGTTQGTITNADGKYLLADIPDNATLIYSFVGMKAQEILYSGQQTLNVKLTPESIGIDEVVAIGYGVQKKANLTGAVAAVNGDDLVKRPVSNTASTLQGRLPGLSVTQGTGQPGSEGIRFRVRGLGTFSGAGADPLVIIDGIAGNINTINPLDIESVSILKDAASAAIYGARAANGVILVTTKTGTKNQFKLTYDINYGVHSPTKLLDVITNSAEYMELKNEAITNSGLPDSRKYPQETIDLYKNATDRNLYPNYDWLDLIFNPALAYSHNLNFSGGTAKSSFNSSLNYTNQDGIMMGFDFEKVTFSFNSKTEITNNIRFGTNSNIFFSNTNAFVNAASDMYLSTLAQAPMYGPTIADGSGRYTFKAYGQDENNKNTYAVAKEATNNTRKYNVNTSIWLEFTLAKDLIWHTKAAVNGNFSKGKIFRPLVPQYNYLTGDFATNLNVGGTQKSLSITDKNDILTTVYSHLSYTKTINEHSFSALAGYNQEAYKYEELSGYRQGFPGNNLHEINAGASDGQTTGGTAYEWAIQSLFGRFNYNFKDRYLFEANMRYDGTSRLQTDYRWGVFPSFSAGWRISEESFMEHFTLLDNLKLRLSWGKLGNQNIGTYPYQELINLGPDYTFDNASISSGAAPSRIANRQISWEKTAVWDAGVDFSVFENKLEFNFDWYKKVTSDILRGSQVSGTLGLSAPTINDGEVTNKGIELNLTYRDQLSNGLKYSVNANFSRNRNELTKFGNEEIGETTILREGLPYGTFYLYKWIGIFQDETEVQNSPKQPYNPSPGDLKYADISGPDGKPDGQIDAHDRIEVDGAYANFEYAFNLNAEYKNFFFSAFFQGVEGIKFFVNGWGFEPFRQGSVPTTDWRNRWTETNKTNEMPKIYIAGSTPSISGLNSTYFLKDASYLRLKNIQFGYTFNQPWLEKAKISKIRLYFSGDNLLTITQYPYLDPERTSGGRFVDYPQNKIYSLGATITF</sequence>
<evidence type="ECO:0000256" key="7">
    <source>
        <dbReference type="ARBA" id="ARBA00023077"/>
    </source>
</evidence>
<keyword evidence="2 10" id="KW-0813">Transport</keyword>
<evidence type="ECO:0000256" key="3">
    <source>
        <dbReference type="ARBA" id="ARBA00022452"/>
    </source>
</evidence>
<dbReference type="SUPFAM" id="SSF49464">
    <property type="entry name" value="Carboxypeptidase regulatory domain-like"/>
    <property type="match status" value="1"/>
</dbReference>
<dbReference type="InterPro" id="IPR008969">
    <property type="entry name" value="CarboxyPept-like_regulatory"/>
</dbReference>
<keyword evidence="4" id="KW-0406">Ion transport</keyword>
<keyword evidence="6" id="KW-0408">Iron</keyword>
<evidence type="ECO:0000313" key="14">
    <source>
        <dbReference type="Proteomes" id="UP000265926"/>
    </source>
</evidence>
<dbReference type="InterPro" id="IPR012910">
    <property type="entry name" value="Plug_dom"/>
</dbReference>
<evidence type="ECO:0000256" key="6">
    <source>
        <dbReference type="ARBA" id="ARBA00023004"/>
    </source>
</evidence>
<dbReference type="OrthoDB" id="9768177at2"/>
<comment type="caution">
    <text evidence="13">The sequence shown here is derived from an EMBL/GenBank/DDBJ whole genome shotgun (WGS) entry which is preliminary data.</text>
</comment>
<dbReference type="InterPro" id="IPR000531">
    <property type="entry name" value="Beta-barrel_TonB"/>
</dbReference>
<dbReference type="InterPro" id="IPR023997">
    <property type="entry name" value="TonB-dep_OMP_SusC/RagA_CS"/>
</dbReference>
<dbReference type="Gene3D" id="2.60.40.1120">
    <property type="entry name" value="Carboxypeptidase-like, regulatory domain"/>
    <property type="match status" value="1"/>
</dbReference>
<keyword evidence="14" id="KW-1185">Reference proteome</keyword>
<dbReference type="Pfam" id="PF07715">
    <property type="entry name" value="Plug"/>
    <property type="match status" value="1"/>
</dbReference>
<organism evidence="13 14">
    <name type="scientific">Maribellus luteus</name>
    <dbReference type="NCBI Taxonomy" id="2305463"/>
    <lineage>
        <taxon>Bacteria</taxon>
        <taxon>Pseudomonadati</taxon>
        <taxon>Bacteroidota</taxon>
        <taxon>Bacteroidia</taxon>
        <taxon>Marinilabiliales</taxon>
        <taxon>Prolixibacteraceae</taxon>
        <taxon>Maribellus</taxon>
    </lineage>
</organism>
<dbReference type="AlphaFoldDB" id="A0A399T5G8"/>
<keyword evidence="8 10" id="KW-0472">Membrane</keyword>
<dbReference type="PROSITE" id="PS52016">
    <property type="entry name" value="TONB_DEPENDENT_REC_3"/>
    <property type="match status" value="1"/>
</dbReference>
<dbReference type="InterPro" id="IPR036942">
    <property type="entry name" value="Beta-barrel_TonB_sf"/>
</dbReference>
<evidence type="ECO:0000259" key="12">
    <source>
        <dbReference type="SMART" id="SM00965"/>
    </source>
</evidence>
<dbReference type="EMBL" id="QWGR01000003">
    <property type="protein sequence ID" value="RIJ49123.1"/>
    <property type="molecule type" value="Genomic_DNA"/>
</dbReference>
<reference evidence="13 14" key="1">
    <citation type="submission" date="2018-08" db="EMBL/GenBank/DDBJ databases">
        <title>Pallidiluteibacterium maritimus gen. nov., sp. nov., isolated from coastal sediment.</title>
        <authorList>
            <person name="Zhou L.Y."/>
        </authorList>
    </citation>
    <scope>NUCLEOTIDE SEQUENCE [LARGE SCALE GENOMIC DNA]</scope>
    <source>
        <strain evidence="13 14">XSD2</strain>
    </source>
</reference>
<evidence type="ECO:0000256" key="8">
    <source>
        <dbReference type="ARBA" id="ARBA00023136"/>
    </source>
</evidence>
<evidence type="ECO:0000313" key="13">
    <source>
        <dbReference type="EMBL" id="RIJ49123.1"/>
    </source>
</evidence>
<protein>
    <submittedName>
        <fullName evidence="13">SusC/RagA family TonB-linked outer membrane protein</fullName>
    </submittedName>
</protein>
<evidence type="ECO:0000256" key="4">
    <source>
        <dbReference type="ARBA" id="ARBA00022496"/>
    </source>
</evidence>
<evidence type="ECO:0000256" key="2">
    <source>
        <dbReference type="ARBA" id="ARBA00022448"/>
    </source>
</evidence>
<name>A0A399T5G8_9BACT</name>
<keyword evidence="5 10" id="KW-0812">Transmembrane</keyword>
<dbReference type="Pfam" id="PF00593">
    <property type="entry name" value="TonB_dep_Rec_b-barrel"/>
    <property type="match status" value="1"/>
</dbReference>
<evidence type="ECO:0000256" key="9">
    <source>
        <dbReference type="ARBA" id="ARBA00023237"/>
    </source>
</evidence>
<dbReference type="NCBIfam" id="TIGR04057">
    <property type="entry name" value="SusC_RagA_signa"/>
    <property type="match status" value="1"/>
</dbReference>
<evidence type="ECO:0000256" key="11">
    <source>
        <dbReference type="RuleBase" id="RU003357"/>
    </source>
</evidence>